<gene>
    <name evidence="1" type="ORF">PMAYCL1PPCAC_10471</name>
</gene>
<proteinExistence type="predicted"/>
<dbReference type="AlphaFoldDB" id="A0AAN4ZG95"/>
<keyword evidence="2" id="KW-1185">Reference proteome</keyword>
<accession>A0AAN4ZG95</accession>
<name>A0AAN4ZG95_9BILA</name>
<evidence type="ECO:0000313" key="2">
    <source>
        <dbReference type="Proteomes" id="UP001328107"/>
    </source>
</evidence>
<reference evidence="2" key="1">
    <citation type="submission" date="2022-10" db="EMBL/GenBank/DDBJ databases">
        <title>Genome assembly of Pristionchus species.</title>
        <authorList>
            <person name="Yoshida K."/>
            <person name="Sommer R.J."/>
        </authorList>
    </citation>
    <scope>NUCLEOTIDE SEQUENCE [LARGE SCALE GENOMIC DNA]</scope>
    <source>
        <strain evidence="2">RS5460</strain>
    </source>
</reference>
<feature type="non-terminal residue" evidence="1">
    <location>
        <position position="1"/>
    </location>
</feature>
<feature type="non-terminal residue" evidence="1">
    <location>
        <position position="94"/>
    </location>
</feature>
<evidence type="ECO:0000313" key="1">
    <source>
        <dbReference type="EMBL" id="GMR40276.1"/>
    </source>
</evidence>
<organism evidence="1 2">
    <name type="scientific">Pristionchus mayeri</name>
    <dbReference type="NCBI Taxonomy" id="1317129"/>
    <lineage>
        <taxon>Eukaryota</taxon>
        <taxon>Metazoa</taxon>
        <taxon>Ecdysozoa</taxon>
        <taxon>Nematoda</taxon>
        <taxon>Chromadorea</taxon>
        <taxon>Rhabditida</taxon>
        <taxon>Rhabditina</taxon>
        <taxon>Diplogasteromorpha</taxon>
        <taxon>Diplogasteroidea</taxon>
        <taxon>Neodiplogasteridae</taxon>
        <taxon>Pristionchus</taxon>
    </lineage>
</organism>
<sequence>KDAKTIPDDVKNFGNLMDWAPALNAYFDKFDTLRLHSYFLTSLIYKGKSYGETNPDVWEECAARALKIWDAFKKAILPALLDRSEEVVEQTFNP</sequence>
<dbReference type="EMBL" id="BTRK01000003">
    <property type="protein sequence ID" value="GMR40276.1"/>
    <property type="molecule type" value="Genomic_DNA"/>
</dbReference>
<comment type="caution">
    <text evidence="1">The sequence shown here is derived from an EMBL/GenBank/DDBJ whole genome shotgun (WGS) entry which is preliminary data.</text>
</comment>
<protein>
    <submittedName>
        <fullName evidence="1">Uncharacterized protein</fullName>
    </submittedName>
</protein>
<dbReference type="Proteomes" id="UP001328107">
    <property type="component" value="Unassembled WGS sequence"/>
</dbReference>